<dbReference type="KEGG" id="hhe:HH_0081"/>
<dbReference type="eggNOG" id="COG1216">
    <property type="taxonomic scope" value="Bacteria"/>
</dbReference>
<gene>
    <name evidence="2" type="ordered locus">HH_0081</name>
</gene>
<sequence>MDKLVSIVLPTFNGEEFLAQSIESVLKQSYKNLELIIVNDCSTDSTPRIIEEFAKKDSRIKIIHNAINQKLPKSLNIGFNAASGEYWTWTSDDNYYLENAIEEMVAYLEENPNKVLVCTDYTIIEHNGLKEQDFIASAKIEDLISYDSVGACFLYRAKIARLTGEYDESQFKVEDYDFFLKIGLAGEIGVIHKKHYVYRRHPNSLTHTQSLGEVTGKTENLLQKYLPLYLEKYPNLNLNLASKLRLCFINGDDTKLKEFWKEVSPKEKRDFYVHLRNCYVGLKDRKYRDYIFKLGLLYRLKFWIWFLSRRNKLRQTR</sequence>
<dbReference type="Pfam" id="PF00535">
    <property type="entry name" value="Glycos_transf_2"/>
    <property type="match status" value="1"/>
</dbReference>
<dbReference type="InterPro" id="IPR001173">
    <property type="entry name" value="Glyco_trans_2-like"/>
</dbReference>
<proteinExistence type="predicted"/>
<dbReference type="GO" id="GO:0016758">
    <property type="term" value="F:hexosyltransferase activity"/>
    <property type="evidence" value="ECO:0007669"/>
    <property type="project" value="UniProtKB-ARBA"/>
</dbReference>
<name>Q7VK11_HELHP</name>
<evidence type="ECO:0000259" key="1">
    <source>
        <dbReference type="Pfam" id="PF00535"/>
    </source>
</evidence>
<dbReference type="EMBL" id="AE017125">
    <property type="protein sequence ID" value="AAP76678.1"/>
    <property type="molecule type" value="Genomic_DNA"/>
</dbReference>
<dbReference type="Gene3D" id="3.90.550.10">
    <property type="entry name" value="Spore Coat Polysaccharide Biosynthesis Protein SpsA, Chain A"/>
    <property type="match status" value="1"/>
</dbReference>
<dbReference type="CAZy" id="GT2">
    <property type="family name" value="Glycosyltransferase Family 2"/>
</dbReference>
<reference evidence="2 3" key="1">
    <citation type="journal article" date="2003" name="Proc. Natl. Acad. Sci. U.S.A.">
        <title>The complete genome sequence of the carcinogenic bacterium Helicobacter hepaticus.</title>
        <authorList>
            <person name="Suerbaum S."/>
            <person name="Josenhans C."/>
            <person name="Sterzenbach T."/>
            <person name="Drescher B."/>
            <person name="Brandt P."/>
            <person name="Bell M."/>
            <person name="Droege M."/>
            <person name="Fartmann B."/>
            <person name="Fischer H.-P."/>
            <person name="Ge Z."/>
            <person name="Hoerster A."/>
            <person name="Holland R."/>
            <person name="Klein K."/>
            <person name="Koenig J."/>
            <person name="Macko L."/>
            <person name="Mendz G.L."/>
            <person name="Nyakatura G."/>
            <person name="Schauer D.B."/>
            <person name="Shen Z."/>
            <person name="Weber J."/>
            <person name="Frosch M."/>
            <person name="Fox J.G."/>
        </authorList>
    </citation>
    <scope>NUCLEOTIDE SEQUENCE [LARGE SCALE GENOMIC DNA]</scope>
    <source>
        <strain evidence="3">ATCC 51449 / 3B1</strain>
    </source>
</reference>
<dbReference type="PANTHER" id="PTHR22916">
    <property type="entry name" value="GLYCOSYLTRANSFERASE"/>
    <property type="match status" value="1"/>
</dbReference>
<dbReference type="Proteomes" id="UP000002495">
    <property type="component" value="Chromosome"/>
</dbReference>
<dbReference type="RefSeq" id="WP_011114924.1">
    <property type="nucleotide sequence ID" value="NC_004917.1"/>
</dbReference>
<evidence type="ECO:0000313" key="3">
    <source>
        <dbReference type="Proteomes" id="UP000002495"/>
    </source>
</evidence>
<feature type="domain" description="Glycosyltransferase 2-like" evidence="1">
    <location>
        <begin position="6"/>
        <end position="157"/>
    </location>
</feature>
<dbReference type="SUPFAM" id="SSF53448">
    <property type="entry name" value="Nucleotide-diphospho-sugar transferases"/>
    <property type="match status" value="1"/>
</dbReference>
<protein>
    <recommendedName>
        <fullName evidence="1">Glycosyltransferase 2-like domain-containing protein</fullName>
    </recommendedName>
</protein>
<evidence type="ECO:0000313" key="2">
    <source>
        <dbReference type="EMBL" id="AAP76678.1"/>
    </source>
</evidence>
<dbReference type="InterPro" id="IPR029044">
    <property type="entry name" value="Nucleotide-diphossugar_trans"/>
</dbReference>
<organism evidence="2 3">
    <name type="scientific">Helicobacter hepaticus (strain ATCC 51449 / 3B1)</name>
    <dbReference type="NCBI Taxonomy" id="235279"/>
    <lineage>
        <taxon>Bacteria</taxon>
        <taxon>Pseudomonadati</taxon>
        <taxon>Campylobacterota</taxon>
        <taxon>Epsilonproteobacteria</taxon>
        <taxon>Campylobacterales</taxon>
        <taxon>Helicobacteraceae</taxon>
        <taxon>Helicobacter</taxon>
    </lineage>
</organism>
<dbReference type="AlphaFoldDB" id="Q7VK11"/>
<dbReference type="STRING" id="235279.HH_0081"/>
<accession>Q7VK11</accession>
<dbReference type="HOGENOM" id="CLU_025996_0_5_7"/>
<keyword evidence="3" id="KW-1185">Reference proteome</keyword>
<dbReference type="PANTHER" id="PTHR22916:SF3">
    <property type="entry name" value="UDP-GLCNAC:BETAGAL BETA-1,3-N-ACETYLGLUCOSAMINYLTRANSFERASE-LIKE PROTEIN 1"/>
    <property type="match status" value="1"/>
</dbReference>
<dbReference type="OrthoDB" id="5396343at2"/>